<evidence type="ECO:0000256" key="1">
    <source>
        <dbReference type="SAM" id="MobiDB-lite"/>
    </source>
</evidence>
<evidence type="ECO:0000256" key="2">
    <source>
        <dbReference type="SAM" id="Phobius"/>
    </source>
</evidence>
<organism evidence="3 4">
    <name type="scientific">Ascobolus immersus RN42</name>
    <dbReference type="NCBI Taxonomy" id="1160509"/>
    <lineage>
        <taxon>Eukaryota</taxon>
        <taxon>Fungi</taxon>
        <taxon>Dikarya</taxon>
        <taxon>Ascomycota</taxon>
        <taxon>Pezizomycotina</taxon>
        <taxon>Pezizomycetes</taxon>
        <taxon>Pezizales</taxon>
        <taxon>Ascobolaceae</taxon>
        <taxon>Ascobolus</taxon>
    </lineage>
</organism>
<feature type="compositionally biased region" description="Basic and acidic residues" evidence="1">
    <location>
        <begin position="1"/>
        <end position="15"/>
    </location>
</feature>
<keyword evidence="4" id="KW-1185">Reference proteome</keyword>
<feature type="transmembrane region" description="Helical" evidence="2">
    <location>
        <begin position="197"/>
        <end position="215"/>
    </location>
</feature>
<name>A0A3N4HXV0_ASCIM</name>
<feature type="transmembrane region" description="Helical" evidence="2">
    <location>
        <begin position="221"/>
        <end position="241"/>
    </location>
</feature>
<dbReference type="AlphaFoldDB" id="A0A3N4HXV0"/>
<dbReference type="Proteomes" id="UP000275078">
    <property type="component" value="Unassembled WGS sequence"/>
</dbReference>
<keyword evidence="2" id="KW-0472">Membrane</keyword>
<evidence type="ECO:0000313" key="4">
    <source>
        <dbReference type="Proteomes" id="UP000275078"/>
    </source>
</evidence>
<feature type="compositionally biased region" description="Low complexity" evidence="1">
    <location>
        <begin position="26"/>
        <end position="46"/>
    </location>
</feature>
<proteinExistence type="predicted"/>
<dbReference type="EMBL" id="ML119739">
    <property type="protein sequence ID" value="RPA76700.1"/>
    <property type="molecule type" value="Genomic_DNA"/>
</dbReference>
<accession>A0A3N4HXV0</accession>
<feature type="transmembrane region" description="Helical" evidence="2">
    <location>
        <begin position="170"/>
        <end position="190"/>
    </location>
</feature>
<gene>
    <name evidence="3" type="ORF">BJ508DRAFT_310811</name>
</gene>
<reference evidence="3 4" key="1">
    <citation type="journal article" date="2018" name="Nat. Ecol. Evol.">
        <title>Pezizomycetes genomes reveal the molecular basis of ectomycorrhizal truffle lifestyle.</title>
        <authorList>
            <person name="Murat C."/>
            <person name="Payen T."/>
            <person name="Noel B."/>
            <person name="Kuo A."/>
            <person name="Morin E."/>
            <person name="Chen J."/>
            <person name="Kohler A."/>
            <person name="Krizsan K."/>
            <person name="Balestrini R."/>
            <person name="Da Silva C."/>
            <person name="Montanini B."/>
            <person name="Hainaut M."/>
            <person name="Levati E."/>
            <person name="Barry K.W."/>
            <person name="Belfiori B."/>
            <person name="Cichocki N."/>
            <person name="Clum A."/>
            <person name="Dockter R.B."/>
            <person name="Fauchery L."/>
            <person name="Guy J."/>
            <person name="Iotti M."/>
            <person name="Le Tacon F."/>
            <person name="Lindquist E.A."/>
            <person name="Lipzen A."/>
            <person name="Malagnac F."/>
            <person name="Mello A."/>
            <person name="Molinier V."/>
            <person name="Miyauchi S."/>
            <person name="Poulain J."/>
            <person name="Riccioni C."/>
            <person name="Rubini A."/>
            <person name="Sitrit Y."/>
            <person name="Splivallo R."/>
            <person name="Traeger S."/>
            <person name="Wang M."/>
            <person name="Zifcakova L."/>
            <person name="Wipf D."/>
            <person name="Zambonelli A."/>
            <person name="Paolocci F."/>
            <person name="Nowrousian M."/>
            <person name="Ottonello S."/>
            <person name="Baldrian P."/>
            <person name="Spatafora J.W."/>
            <person name="Henrissat B."/>
            <person name="Nagy L.G."/>
            <person name="Aury J.M."/>
            <person name="Wincker P."/>
            <person name="Grigoriev I.V."/>
            <person name="Bonfante P."/>
            <person name="Martin F.M."/>
        </authorList>
    </citation>
    <scope>NUCLEOTIDE SEQUENCE [LARGE SCALE GENOMIC DNA]</scope>
    <source>
        <strain evidence="3 4">RN42</strain>
    </source>
</reference>
<feature type="transmembrane region" description="Helical" evidence="2">
    <location>
        <begin position="141"/>
        <end position="158"/>
    </location>
</feature>
<sequence>MSIEGRRPKDLDTSERSNSVAADGPRQSIYSASASSASSTSSSPRRGSSDPRNTQFWDYFMGPIPQAPRQGHDYASQHVWNSYPPSRRESIFDRIAPGSFGEAPGLSRATFDLEDAQNTSPHDQTFFPGCLAPRRKWLERAAYVLLPVNGLFGFLSLLCGNPKEAHGLPSQIHFLSQAGFYGTTFTYFLILRPRGLGLLRCFLFLLLVTLVSQAVSSVDNVLNIIVFASCLANLAPMRIGIIANFARSIPELYVWATTKPT</sequence>
<keyword evidence="2" id="KW-0812">Transmembrane</keyword>
<feature type="region of interest" description="Disordered" evidence="1">
    <location>
        <begin position="1"/>
        <end position="55"/>
    </location>
</feature>
<protein>
    <submittedName>
        <fullName evidence="3">Uncharacterized protein</fullName>
    </submittedName>
</protein>
<keyword evidence="2" id="KW-1133">Transmembrane helix</keyword>
<evidence type="ECO:0000313" key="3">
    <source>
        <dbReference type="EMBL" id="RPA76700.1"/>
    </source>
</evidence>